<dbReference type="OrthoDB" id="5101182at2759"/>
<dbReference type="AlphaFoldDB" id="A0A395T0F8"/>
<proteinExistence type="predicted"/>
<accession>A0A395T0F8</accession>
<dbReference type="EMBL" id="PXOG01000075">
    <property type="protein sequence ID" value="RGP78160.1"/>
    <property type="molecule type" value="Genomic_DNA"/>
</dbReference>
<sequence>MIQLAQLQPAPIAFAKKLSQNAIPVGTFSTNLPVTPQNRKAGACQDKDCRRAGAPASLSVRLENVVQGYKIMWRDTKGFALNGDLIRLKNGLNIGMTVTQAIINWDQAERSRVESYNASLIVPWPGLALSALPQLAPIVLLLSHINFGPKGVP</sequence>
<protein>
    <submittedName>
        <fullName evidence="1">Uncharacterized protein</fullName>
    </submittedName>
</protein>
<gene>
    <name evidence="1" type="ORF">FLONG3_3729</name>
</gene>
<keyword evidence="2" id="KW-1185">Reference proteome</keyword>
<dbReference type="Proteomes" id="UP000266234">
    <property type="component" value="Unassembled WGS sequence"/>
</dbReference>
<organism evidence="1 2">
    <name type="scientific">Fusarium longipes</name>
    <dbReference type="NCBI Taxonomy" id="694270"/>
    <lineage>
        <taxon>Eukaryota</taxon>
        <taxon>Fungi</taxon>
        <taxon>Dikarya</taxon>
        <taxon>Ascomycota</taxon>
        <taxon>Pezizomycotina</taxon>
        <taxon>Sordariomycetes</taxon>
        <taxon>Hypocreomycetidae</taxon>
        <taxon>Hypocreales</taxon>
        <taxon>Nectriaceae</taxon>
        <taxon>Fusarium</taxon>
    </lineage>
</organism>
<reference evidence="1 2" key="1">
    <citation type="journal article" date="2018" name="PLoS Pathog.">
        <title>Evolution of structural diversity of trichothecenes, a family of toxins produced by plant pathogenic and entomopathogenic fungi.</title>
        <authorList>
            <person name="Proctor R.H."/>
            <person name="McCormick S.P."/>
            <person name="Kim H.S."/>
            <person name="Cardoza R.E."/>
            <person name="Stanley A.M."/>
            <person name="Lindo L."/>
            <person name="Kelly A."/>
            <person name="Brown D.W."/>
            <person name="Lee T."/>
            <person name="Vaughan M.M."/>
            <person name="Alexander N.J."/>
            <person name="Busman M."/>
            <person name="Gutierrez S."/>
        </authorList>
    </citation>
    <scope>NUCLEOTIDE SEQUENCE [LARGE SCALE GENOMIC DNA]</scope>
    <source>
        <strain evidence="1 2">NRRL 20695</strain>
    </source>
</reference>
<name>A0A395T0F8_9HYPO</name>
<evidence type="ECO:0000313" key="2">
    <source>
        <dbReference type="Proteomes" id="UP000266234"/>
    </source>
</evidence>
<evidence type="ECO:0000313" key="1">
    <source>
        <dbReference type="EMBL" id="RGP78160.1"/>
    </source>
</evidence>
<comment type="caution">
    <text evidence="1">The sequence shown here is derived from an EMBL/GenBank/DDBJ whole genome shotgun (WGS) entry which is preliminary data.</text>
</comment>